<organism evidence="1 2">
    <name type="scientific">Pseudocalidococcus azoricus BACA0444</name>
    <dbReference type="NCBI Taxonomy" id="2918990"/>
    <lineage>
        <taxon>Bacteria</taxon>
        <taxon>Bacillati</taxon>
        <taxon>Cyanobacteriota</taxon>
        <taxon>Cyanophyceae</taxon>
        <taxon>Acaryochloridales</taxon>
        <taxon>Thermosynechococcaceae</taxon>
        <taxon>Pseudocalidococcus</taxon>
        <taxon>Pseudocalidococcus azoricus</taxon>
    </lineage>
</organism>
<name>A0AAE4JY97_9CYAN</name>
<comment type="caution">
    <text evidence="1">The sequence shown here is derived from an EMBL/GenBank/DDBJ whole genome shotgun (WGS) entry which is preliminary data.</text>
</comment>
<dbReference type="Pfam" id="PF01724">
    <property type="entry name" value="DUF29"/>
    <property type="match status" value="1"/>
</dbReference>
<dbReference type="EMBL" id="JAVMIP010000001">
    <property type="protein sequence ID" value="MDS3859497.1"/>
    <property type="molecule type" value="Genomic_DNA"/>
</dbReference>
<keyword evidence="2" id="KW-1185">Reference proteome</keyword>
<dbReference type="RefSeq" id="WP_322876809.1">
    <property type="nucleotide sequence ID" value="NZ_JAVMIP010000001.1"/>
</dbReference>
<dbReference type="AlphaFoldDB" id="A0AAE4JY97"/>
<evidence type="ECO:0000313" key="1">
    <source>
        <dbReference type="EMBL" id="MDS3859497.1"/>
    </source>
</evidence>
<protein>
    <submittedName>
        <fullName evidence="1">DUF29 domain-containing protein</fullName>
    </submittedName>
</protein>
<dbReference type="PANTHER" id="PTHR34235:SF4">
    <property type="entry name" value="SLR0291 PROTEIN"/>
    <property type="match status" value="1"/>
</dbReference>
<dbReference type="InterPro" id="IPR002636">
    <property type="entry name" value="DUF29"/>
</dbReference>
<gene>
    <name evidence="1" type="ORF">RIF25_01620</name>
</gene>
<dbReference type="Proteomes" id="UP001268256">
    <property type="component" value="Unassembled WGS sequence"/>
</dbReference>
<proteinExistence type="predicted"/>
<dbReference type="PANTHER" id="PTHR34235">
    <property type="entry name" value="SLR1203 PROTEIN-RELATED"/>
    <property type="match status" value="1"/>
</dbReference>
<evidence type="ECO:0000313" key="2">
    <source>
        <dbReference type="Proteomes" id="UP001268256"/>
    </source>
</evidence>
<dbReference type="Gene3D" id="1.20.1220.20">
    <property type="entry name" value="Uncharcterised protein PF01724"/>
    <property type="match status" value="1"/>
</dbReference>
<reference evidence="2" key="1">
    <citation type="submission" date="2023-07" db="EMBL/GenBank/DDBJ databases">
        <authorList>
            <person name="Luz R."/>
            <person name="Cordeiro R."/>
            <person name="Fonseca A."/>
            <person name="Goncalves V."/>
        </authorList>
    </citation>
    <scope>NUCLEOTIDE SEQUENCE [LARGE SCALE GENOMIC DNA]</scope>
    <source>
        <strain evidence="2">BACA0444</strain>
    </source>
</reference>
<sequence length="73" mass="8759">MILKQSLYEQDFYAWVNEQAQALAQHQIKPLDWEHLAQELISMGIREKNEIKNRLVILFAHLLTWFYSTTQLL</sequence>
<accession>A0AAE4JY97</accession>